<organism evidence="1 2">
    <name type="scientific">Cytobacillus stercorigallinarum</name>
    <dbReference type="NCBI Taxonomy" id="2762240"/>
    <lineage>
        <taxon>Bacteria</taxon>
        <taxon>Bacillati</taxon>
        <taxon>Bacillota</taxon>
        <taxon>Bacilli</taxon>
        <taxon>Bacillales</taxon>
        <taxon>Bacillaceae</taxon>
        <taxon>Cytobacillus</taxon>
    </lineage>
</organism>
<reference evidence="1 2" key="1">
    <citation type="submission" date="2020-08" db="EMBL/GenBank/DDBJ databases">
        <title>A Genomic Blueprint of the Chicken Gut Microbiome.</title>
        <authorList>
            <person name="Gilroy R."/>
            <person name="Ravi A."/>
            <person name="Getino M."/>
            <person name="Pursley I."/>
            <person name="Horton D.L."/>
            <person name="Alikhan N.-F."/>
            <person name="Baker D."/>
            <person name="Gharbi K."/>
            <person name="Hall N."/>
            <person name="Watson M."/>
            <person name="Adriaenssens E.M."/>
            <person name="Foster-Nyarko E."/>
            <person name="Jarju S."/>
            <person name="Secka A."/>
            <person name="Antonio M."/>
            <person name="Oren A."/>
            <person name="Chaudhuri R."/>
            <person name="La Ragione R.M."/>
            <person name="Hildebrand F."/>
            <person name="Pallen M.J."/>
        </authorList>
    </citation>
    <scope>NUCLEOTIDE SEQUENCE [LARGE SCALE GENOMIC DNA]</scope>
    <source>
        <strain evidence="1 2">Sa5YUA1</strain>
    </source>
</reference>
<gene>
    <name evidence="1" type="ORF">H9655_11600</name>
</gene>
<proteinExistence type="predicted"/>
<dbReference type="RefSeq" id="WP_191814094.1">
    <property type="nucleotide sequence ID" value="NZ_JACSQT010000005.1"/>
</dbReference>
<dbReference type="EMBL" id="JACSQT010000005">
    <property type="protein sequence ID" value="MBD7937665.1"/>
    <property type="molecule type" value="Genomic_DNA"/>
</dbReference>
<sequence>MLSNLGLAYQYTQNKLETLEVTAAFFLTKRLILSQFNKTKIRHLFAFINAEKENLTFFKSMEETDYFDMISRLDMSV</sequence>
<name>A0ABR8QQ46_9BACI</name>
<dbReference type="Proteomes" id="UP000657931">
    <property type="component" value="Unassembled WGS sequence"/>
</dbReference>
<comment type="caution">
    <text evidence="1">The sequence shown here is derived from an EMBL/GenBank/DDBJ whole genome shotgun (WGS) entry which is preliminary data.</text>
</comment>
<accession>A0ABR8QQ46</accession>
<protein>
    <submittedName>
        <fullName evidence="1">Uncharacterized protein</fullName>
    </submittedName>
</protein>
<evidence type="ECO:0000313" key="1">
    <source>
        <dbReference type="EMBL" id="MBD7937665.1"/>
    </source>
</evidence>
<keyword evidence="2" id="KW-1185">Reference proteome</keyword>
<evidence type="ECO:0000313" key="2">
    <source>
        <dbReference type="Proteomes" id="UP000657931"/>
    </source>
</evidence>